<proteinExistence type="predicted"/>
<dbReference type="EMBL" id="JAHDYS010000013">
    <property type="protein sequence ID" value="MBT1072775.1"/>
    <property type="molecule type" value="Genomic_DNA"/>
</dbReference>
<keyword evidence="3" id="KW-1185">Reference proteome</keyword>
<protein>
    <recommendedName>
        <fullName evidence="4">Paar repeat-containing protein</fullName>
    </recommendedName>
</protein>
<evidence type="ECO:0008006" key="4">
    <source>
        <dbReference type="Google" id="ProtNLM"/>
    </source>
</evidence>
<dbReference type="Gene3D" id="1.10.530.10">
    <property type="match status" value="1"/>
</dbReference>
<sequence>MAEIAGKRKQAPGGLGRHKTGPKPVDIKMRQEKRIDENKQYLENSNVKAFLSAIAEAESGDYNFEYGAVKGKKNDKWRFSDFSTHPGPGYGGVSTPAGRYQITRPTWRQLGGKLGLTDFSPTTQDLMAIEMLRELDIIDEIVSGDIDSALSIASHRWAALPQGPGKPNRHPPQPYMKYDKFVATYKNQGGNIK</sequence>
<evidence type="ECO:0000313" key="3">
    <source>
        <dbReference type="Proteomes" id="UP000784128"/>
    </source>
</evidence>
<accession>A0ABS5UAU2</accession>
<dbReference type="SUPFAM" id="SSF53955">
    <property type="entry name" value="Lysozyme-like"/>
    <property type="match status" value="1"/>
</dbReference>
<name>A0ABS5UAU2_9BACT</name>
<evidence type="ECO:0000256" key="1">
    <source>
        <dbReference type="SAM" id="MobiDB-lite"/>
    </source>
</evidence>
<feature type="region of interest" description="Disordered" evidence="1">
    <location>
        <begin position="1"/>
        <end position="30"/>
    </location>
</feature>
<reference evidence="2 3" key="1">
    <citation type="submission" date="2021-05" db="EMBL/GenBank/DDBJ databases">
        <title>The draft genome of Geobacter chapellei DSM 13688.</title>
        <authorList>
            <person name="Xu Z."/>
            <person name="Masuda Y."/>
            <person name="Itoh H."/>
            <person name="Senoo K."/>
        </authorList>
    </citation>
    <scope>NUCLEOTIDE SEQUENCE [LARGE SCALE GENOMIC DNA]</scope>
    <source>
        <strain evidence="2 3">DSM 13688</strain>
    </source>
</reference>
<dbReference type="Proteomes" id="UP000784128">
    <property type="component" value="Unassembled WGS sequence"/>
</dbReference>
<evidence type="ECO:0000313" key="2">
    <source>
        <dbReference type="EMBL" id="MBT1072775.1"/>
    </source>
</evidence>
<comment type="caution">
    <text evidence="2">The sequence shown here is derived from an EMBL/GenBank/DDBJ whole genome shotgun (WGS) entry which is preliminary data.</text>
</comment>
<gene>
    <name evidence="2" type="ORF">KJB30_13345</name>
</gene>
<dbReference type="RefSeq" id="WP_214300115.1">
    <property type="nucleotide sequence ID" value="NZ_JAHDYS010000013.1"/>
</dbReference>
<dbReference type="InterPro" id="IPR023346">
    <property type="entry name" value="Lysozyme-like_dom_sf"/>
</dbReference>
<organism evidence="2 3">
    <name type="scientific">Pelotalea chapellei</name>
    <dbReference type="NCBI Taxonomy" id="44671"/>
    <lineage>
        <taxon>Bacteria</taxon>
        <taxon>Pseudomonadati</taxon>
        <taxon>Thermodesulfobacteriota</taxon>
        <taxon>Desulfuromonadia</taxon>
        <taxon>Geobacterales</taxon>
        <taxon>Geobacteraceae</taxon>
        <taxon>Pelotalea</taxon>
    </lineage>
</organism>